<feature type="non-terminal residue" evidence="2">
    <location>
        <position position="1"/>
    </location>
</feature>
<feature type="compositionally biased region" description="Basic and acidic residues" evidence="1">
    <location>
        <begin position="142"/>
        <end position="162"/>
    </location>
</feature>
<evidence type="ECO:0000256" key="1">
    <source>
        <dbReference type="SAM" id="MobiDB-lite"/>
    </source>
</evidence>
<feature type="compositionally biased region" description="Gly residues" evidence="1">
    <location>
        <begin position="272"/>
        <end position="287"/>
    </location>
</feature>
<organism evidence="2 3">
    <name type="scientific">Prorocentrum cordatum</name>
    <dbReference type="NCBI Taxonomy" id="2364126"/>
    <lineage>
        <taxon>Eukaryota</taxon>
        <taxon>Sar</taxon>
        <taxon>Alveolata</taxon>
        <taxon>Dinophyceae</taxon>
        <taxon>Prorocentrales</taxon>
        <taxon>Prorocentraceae</taxon>
        <taxon>Prorocentrum</taxon>
    </lineage>
</organism>
<dbReference type="Proteomes" id="UP001189429">
    <property type="component" value="Unassembled WGS sequence"/>
</dbReference>
<gene>
    <name evidence="2" type="ORF">PCOR1329_LOCUS61249</name>
</gene>
<feature type="compositionally biased region" description="Low complexity" evidence="1">
    <location>
        <begin position="214"/>
        <end position="226"/>
    </location>
</feature>
<dbReference type="EMBL" id="CAUYUJ010017703">
    <property type="protein sequence ID" value="CAK0877103.1"/>
    <property type="molecule type" value="Genomic_DNA"/>
</dbReference>
<comment type="caution">
    <text evidence="2">The sequence shown here is derived from an EMBL/GenBank/DDBJ whole genome shotgun (WGS) entry which is preliminary data.</text>
</comment>
<sequence>LLSDGGEDDHQLRGAQLRAGGHDCRAWPHHTLGRAAAVPAVDPRWAPGGHGGCARGQPRRPGRLRPPGVRQAGVCLRRLRQDPGRRGGRVAGPRRGEPRPGGRGRGRGRRAAPEVAGARRRGDLHIRGPAAGPPALGLGGDGGRHADRDQPGGHAGGRGDRRVRGRVGRVGHALRAHRLEVAARFCEDQELHRPERPRQRQDPRCLYPRWRTGLSPASTRSPSSLSIRGRFLAAVGGLPGPARARQGGRRKPAEEEGRPGAAGRARRRPGPRGRGAGAALGAVGGRRPGALLPRRAQGLRRG</sequence>
<evidence type="ECO:0000313" key="2">
    <source>
        <dbReference type="EMBL" id="CAK0877103.1"/>
    </source>
</evidence>
<reference evidence="2" key="1">
    <citation type="submission" date="2023-10" db="EMBL/GenBank/DDBJ databases">
        <authorList>
            <person name="Chen Y."/>
            <person name="Shah S."/>
            <person name="Dougan E. K."/>
            <person name="Thang M."/>
            <person name="Chan C."/>
        </authorList>
    </citation>
    <scope>NUCLEOTIDE SEQUENCE [LARGE SCALE GENOMIC DNA]</scope>
</reference>
<proteinExistence type="predicted"/>
<accession>A0ABN9VU84</accession>
<name>A0ABN9VU84_9DINO</name>
<feature type="compositionally biased region" description="Low complexity" evidence="1">
    <location>
        <begin position="127"/>
        <end position="136"/>
    </location>
</feature>
<feature type="region of interest" description="Disordered" evidence="1">
    <location>
        <begin position="191"/>
        <end position="302"/>
    </location>
</feature>
<feature type="region of interest" description="Disordered" evidence="1">
    <location>
        <begin position="48"/>
        <end position="165"/>
    </location>
</feature>
<feature type="compositionally biased region" description="Basic and acidic residues" evidence="1">
    <location>
        <begin position="191"/>
        <end position="203"/>
    </location>
</feature>
<feature type="non-terminal residue" evidence="2">
    <location>
        <position position="302"/>
    </location>
</feature>
<evidence type="ECO:0000313" key="3">
    <source>
        <dbReference type="Proteomes" id="UP001189429"/>
    </source>
</evidence>
<keyword evidence="3" id="KW-1185">Reference proteome</keyword>
<protein>
    <submittedName>
        <fullName evidence="2">Uncharacterized protein</fullName>
    </submittedName>
</protein>